<feature type="signal peptide" evidence="2">
    <location>
        <begin position="1"/>
        <end position="21"/>
    </location>
</feature>
<organism evidence="3 4">
    <name type="scientific">Phenylobacterium montanum</name>
    <dbReference type="NCBI Taxonomy" id="2823693"/>
    <lineage>
        <taxon>Bacteria</taxon>
        <taxon>Pseudomonadati</taxon>
        <taxon>Pseudomonadota</taxon>
        <taxon>Alphaproteobacteria</taxon>
        <taxon>Caulobacterales</taxon>
        <taxon>Caulobacteraceae</taxon>
        <taxon>Phenylobacterium</taxon>
    </lineage>
</organism>
<keyword evidence="3" id="KW-0614">Plasmid</keyword>
<feature type="compositionally biased region" description="Basic and acidic residues" evidence="1">
    <location>
        <begin position="110"/>
        <end position="125"/>
    </location>
</feature>
<name>A0A975IZ09_9CAUL</name>
<feature type="chain" id="PRO_5037377144" description="CopL family metal-binding regulatory protein" evidence="2">
    <location>
        <begin position="22"/>
        <end position="125"/>
    </location>
</feature>
<evidence type="ECO:0000313" key="3">
    <source>
        <dbReference type="EMBL" id="QUD90991.1"/>
    </source>
</evidence>
<dbReference type="Proteomes" id="UP000676409">
    <property type="component" value="Plasmid unnamed"/>
</dbReference>
<evidence type="ECO:0000256" key="2">
    <source>
        <dbReference type="SAM" id="SignalP"/>
    </source>
</evidence>
<gene>
    <name evidence="3" type="ORF">KCG34_25500</name>
</gene>
<dbReference type="RefSeq" id="WP_211941037.1">
    <property type="nucleotide sequence ID" value="NZ_CP073079.1"/>
</dbReference>
<geneLocation type="plasmid" evidence="3 4">
    <name>unnamed</name>
</geneLocation>
<dbReference type="KEGG" id="caul:KCG34_25500"/>
<feature type="region of interest" description="Disordered" evidence="1">
    <location>
        <begin position="103"/>
        <end position="125"/>
    </location>
</feature>
<keyword evidence="2" id="KW-0732">Signal</keyword>
<accession>A0A975IZ09</accession>
<keyword evidence="4" id="KW-1185">Reference proteome</keyword>
<evidence type="ECO:0000256" key="1">
    <source>
        <dbReference type="SAM" id="MobiDB-lite"/>
    </source>
</evidence>
<dbReference type="AlphaFoldDB" id="A0A975IZ09"/>
<evidence type="ECO:0008006" key="5">
    <source>
        <dbReference type="Google" id="ProtNLM"/>
    </source>
</evidence>
<proteinExistence type="predicted"/>
<dbReference type="EMBL" id="CP073079">
    <property type="protein sequence ID" value="QUD90991.1"/>
    <property type="molecule type" value="Genomic_DNA"/>
</dbReference>
<sequence>MRLVVALLAVIGLLTSPAAAAAAHASCHDHASMGVAMADMPGMAQADTQKADPCCDPAKDTGQSKHKSSDCAQSCATMCAVVAALPNTPIAFLAPPDREALPQARVASLKPHEPSRLERPPRSIA</sequence>
<evidence type="ECO:0000313" key="4">
    <source>
        <dbReference type="Proteomes" id="UP000676409"/>
    </source>
</evidence>
<reference evidence="3" key="1">
    <citation type="submission" date="2021-04" db="EMBL/GenBank/DDBJ databases">
        <title>The complete genome sequence of Caulobacter sp. S6.</title>
        <authorList>
            <person name="Tang Y."/>
            <person name="Ouyang W."/>
            <person name="Liu Q."/>
            <person name="Huang B."/>
            <person name="Guo Z."/>
            <person name="Lei P."/>
        </authorList>
    </citation>
    <scope>NUCLEOTIDE SEQUENCE</scope>
    <source>
        <strain evidence="3">S6</strain>
        <plasmid evidence="3">unnamed</plasmid>
    </source>
</reference>
<protein>
    <recommendedName>
        <fullName evidence="5">CopL family metal-binding regulatory protein</fullName>
    </recommendedName>
</protein>